<protein>
    <submittedName>
        <fullName evidence="2">Uncharacterized protein</fullName>
    </submittedName>
</protein>
<dbReference type="KEGG" id="cant:NCTC13489_01225"/>
<gene>
    <name evidence="1" type="ORF">HY04_11730</name>
    <name evidence="2" type="ORF">NCTC13489_01225</name>
</gene>
<evidence type="ECO:0000313" key="1">
    <source>
        <dbReference type="EMBL" id="KEY19095.1"/>
    </source>
</evidence>
<dbReference type="EMBL" id="JPEP01000002">
    <property type="protein sequence ID" value="KEY19095.1"/>
    <property type="molecule type" value="Genomic_DNA"/>
</dbReference>
<keyword evidence="3" id="KW-1185">Reference proteome</keyword>
<dbReference type="RefSeq" id="WP_034719922.1">
    <property type="nucleotide sequence ID" value="NZ_FOIX01000003.1"/>
</dbReference>
<reference evidence="1 3" key="1">
    <citation type="submission" date="2014-07" db="EMBL/GenBank/DDBJ databases">
        <authorList>
            <person name="Pisani N.G."/>
            <person name="Newman J.D."/>
        </authorList>
    </citation>
    <scope>NUCLEOTIDE SEQUENCE [LARGE SCALE GENOMIC DNA]</scope>
    <source>
        <strain evidence="1 3">LMG 24720</strain>
    </source>
</reference>
<name>A0A448NQP3_9FLAO</name>
<dbReference type="Proteomes" id="UP000028349">
    <property type="component" value="Unassembled WGS sequence"/>
</dbReference>
<dbReference type="EMBL" id="LR134441">
    <property type="protein sequence ID" value="VEH98887.1"/>
    <property type="molecule type" value="Genomic_DNA"/>
</dbReference>
<reference evidence="2 4" key="2">
    <citation type="submission" date="2018-12" db="EMBL/GenBank/DDBJ databases">
        <authorList>
            <consortium name="Pathogen Informatics"/>
        </authorList>
    </citation>
    <scope>NUCLEOTIDE SEQUENCE [LARGE SCALE GENOMIC DNA]</scope>
    <source>
        <strain evidence="2 4">NCTC13489</strain>
    </source>
</reference>
<dbReference type="OrthoDB" id="1262626at2"/>
<evidence type="ECO:0000313" key="2">
    <source>
        <dbReference type="EMBL" id="VEH98887.1"/>
    </source>
</evidence>
<accession>A0A448NQP3</accession>
<sequence>MKIKVLLIVALFSFLNSYGQSFEKLLYSKKDKPTVLINKNIIANFELIEQIPDSKIIKMEVMKTAQKELDQYAKTYPNLGEYGLILVEMTFGKLDTKTQNEIRKFLDADTKTKIYIDGFLLMNEDYVIATKSIKEIEFISPNEQNLNEEKVINIWTLEKDRRLGDLKIDSKRLQKAL</sequence>
<evidence type="ECO:0000313" key="3">
    <source>
        <dbReference type="Proteomes" id="UP000028349"/>
    </source>
</evidence>
<dbReference type="AlphaFoldDB" id="A0A448NQP3"/>
<dbReference type="Proteomes" id="UP000270036">
    <property type="component" value="Chromosome"/>
</dbReference>
<proteinExistence type="predicted"/>
<evidence type="ECO:0000313" key="4">
    <source>
        <dbReference type="Proteomes" id="UP000270036"/>
    </source>
</evidence>
<organism evidence="2 4">
    <name type="scientific">Kaistella antarctica</name>
    <dbReference type="NCBI Taxonomy" id="266748"/>
    <lineage>
        <taxon>Bacteria</taxon>
        <taxon>Pseudomonadati</taxon>
        <taxon>Bacteroidota</taxon>
        <taxon>Flavobacteriia</taxon>
        <taxon>Flavobacteriales</taxon>
        <taxon>Weeksellaceae</taxon>
        <taxon>Chryseobacterium group</taxon>
        <taxon>Kaistella</taxon>
    </lineage>
</organism>